<evidence type="ECO:0000256" key="2">
    <source>
        <dbReference type="SAM" id="Phobius"/>
    </source>
</evidence>
<name>A0A2S5TE63_9GAMM</name>
<keyword evidence="4" id="KW-1185">Reference proteome</keyword>
<evidence type="ECO:0000313" key="3">
    <source>
        <dbReference type="EMBL" id="PPE73269.1"/>
    </source>
</evidence>
<feature type="transmembrane region" description="Helical" evidence="2">
    <location>
        <begin position="58"/>
        <end position="76"/>
    </location>
</feature>
<keyword evidence="2" id="KW-0812">Transmembrane</keyword>
<dbReference type="Pfam" id="PF03929">
    <property type="entry name" value="PepSY_TM"/>
    <property type="match status" value="1"/>
</dbReference>
<keyword evidence="2" id="KW-0472">Membrane</keyword>
<dbReference type="Proteomes" id="UP000238220">
    <property type="component" value="Unassembled WGS sequence"/>
</dbReference>
<keyword evidence="2" id="KW-1133">Transmembrane helix</keyword>
<dbReference type="EMBL" id="PSNW01000007">
    <property type="protein sequence ID" value="PPE73269.1"/>
    <property type="molecule type" value="Genomic_DNA"/>
</dbReference>
<protein>
    <submittedName>
        <fullName evidence="3">PepSY domain-containing protein</fullName>
    </submittedName>
</protein>
<dbReference type="OrthoDB" id="9204737at2"/>
<accession>A0A2S5TE63</accession>
<dbReference type="InterPro" id="IPR005625">
    <property type="entry name" value="PepSY-ass_TM"/>
</dbReference>
<gene>
    <name evidence="3" type="ORF">C3942_13420</name>
</gene>
<sequence>MSETQTIAAEVPPPSHGEHGARWQRWRQRVRLVAARTQAPARPKRNLNVILRDWHKRAGLFAFIFMIWLGFSGFLINQSASWGYDTKRVDWDWVMRLYSLHPEPPQAGFRAGDYWLASTSDYTLIDARPLETPIRELRGFVQGGSAEKPLLFVAAAESLLLLTPKGERIDELTPPILPVSTIRRIGSVKGHPGSIAVQDLDAFQSLDEGNTWTSVASTAVDWSEVQPLPEAERSRLMPYSRPSVSLEHVLVDAHSGRLFGNYGAWVINFVGIAAMLLAISGIWMMYRTSSARRKRQ</sequence>
<feature type="region of interest" description="Disordered" evidence="1">
    <location>
        <begin position="1"/>
        <end position="21"/>
    </location>
</feature>
<reference evidence="3 4" key="1">
    <citation type="submission" date="2018-02" db="EMBL/GenBank/DDBJ databases">
        <title>Genome sequencing of Solimonas sp. HR-BB.</title>
        <authorList>
            <person name="Lee Y."/>
            <person name="Jeon C.O."/>
        </authorList>
    </citation>
    <scope>NUCLEOTIDE SEQUENCE [LARGE SCALE GENOMIC DNA]</scope>
    <source>
        <strain evidence="3 4">HR-BB</strain>
    </source>
</reference>
<dbReference type="RefSeq" id="WP_104230865.1">
    <property type="nucleotide sequence ID" value="NZ_PSNW01000007.1"/>
</dbReference>
<comment type="caution">
    <text evidence="3">The sequence shown here is derived from an EMBL/GenBank/DDBJ whole genome shotgun (WGS) entry which is preliminary data.</text>
</comment>
<evidence type="ECO:0000256" key="1">
    <source>
        <dbReference type="SAM" id="MobiDB-lite"/>
    </source>
</evidence>
<evidence type="ECO:0000313" key="4">
    <source>
        <dbReference type="Proteomes" id="UP000238220"/>
    </source>
</evidence>
<organism evidence="3 4">
    <name type="scientific">Solimonas fluminis</name>
    <dbReference type="NCBI Taxonomy" id="2086571"/>
    <lineage>
        <taxon>Bacteria</taxon>
        <taxon>Pseudomonadati</taxon>
        <taxon>Pseudomonadota</taxon>
        <taxon>Gammaproteobacteria</taxon>
        <taxon>Nevskiales</taxon>
        <taxon>Nevskiaceae</taxon>
        <taxon>Solimonas</taxon>
    </lineage>
</organism>
<proteinExistence type="predicted"/>
<dbReference type="AlphaFoldDB" id="A0A2S5TE63"/>
<feature type="transmembrane region" description="Helical" evidence="2">
    <location>
        <begin position="262"/>
        <end position="286"/>
    </location>
</feature>